<dbReference type="GeneID" id="109727281"/>
<protein>
    <submittedName>
        <fullName evidence="3">Uncharacterized protein LOC109727281</fullName>
    </submittedName>
</protein>
<dbReference type="Proteomes" id="UP000515123">
    <property type="component" value="Linkage group 2"/>
</dbReference>
<evidence type="ECO:0000313" key="3">
    <source>
        <dbReference type="RefSeq" id="XP_020112932.1"/>
    </source>
</evidence>
<feature type="compositionally biased region" description="Basic residues" evidence="1">
    <location>
        <begin position="51"/>
        <end position="61"/>
    </location>
</feature>
<accession>A0A6P5GYQ3</accession>
<proteinExistence type="predicted"/>
<evidence type="ECO:0000256" key="1">
    <source>
        <dbReference type="SAM" id="MobiDB-lite"/>
    </source>
</evidence>
<dbReference type="OrthoDB" id="275876at2759"/>
<sequence length="155" mass="16699">MRFPSSRPPIEGDTSILRAPRPRPSSTFLHLLLRLHRSLPEGEIYPSRIAGGRRSHRRQGPRRVITPRSFSTPSSSSNSSSISSSAPSAPASEFLKLCLAISTALASAAADALVVEDFEDQFAGGPKTKDFVAAMRRWGLDPKQKDGGGIEDEVG</sequence>
<reference evidence="3" key="2">
    <citation type="submission" date="2025-08" db="UniProtKB">
        <authorList>
            <consortium name="RefSeq"/>
        </authorList>
    </citation>
    <scope>IDENTIFICATION</scope>
    <source>
        <tissue evidence="3">Leaf</tissue>
    </source>
</reference>
<reference evidence="2" key="1">
    <citation type="journal article" date="2015" name="Nat. Genet.">
        <title>The pineapple genome and the evolution of CAM photosynthesis.</title>
        <authorList>
            <person name="Ming R."/>
            <person name="VanBuren R."/>
            <person name="Wai C.M."/>
            <person name="Tang H."/>
            <person name="Schatz M.C."/>
            <person name="Bowers J.E."/>
            <person name="Lyons E."/>
            <person name="Wang M.L."/>
            <person name="Chen J."/>
            <person name="Biggers E."/>
            <person name="Zhang J."/>
            <person name="Huang L."/>
            <person name="Zhang L."/>
            <person name="Miao W."/>
            <person name="Zhang J."/>
            <person name="Ye Z."/>
            <person name="Miao C."/>
            <person name="Lin Z."/>
            <person name="Wang H."/>
            <person name="Zhou H."/>
            <person name="Yim W.C."/>
            <person name="Priest H.D."/>
            <person name="Zheng C."/>
            <person name="Woodhouse M."/>
            <person name="Edger P.P."/>
            <person name="Guyot R."/>
            <person name="Guo H.B."/>
            <person name="Guo H."/>
            <person name="Zheng G."/>
            <person name="Singh R."/>
            <person name="Sharma A."/>
            <person name="Min X."/>
            <person name="Zheng Y."/>
            <person name="Lee H."/>
            <person name="Gurtowski J."/>
            <person name="Sedlazeck F.J."/>
            <person name="Harkess A."/>
            <person name="McKain M.R."/>
            <person name="Liao Z."/>
            <person name="Fang J."/>
            <person name="Liu J."/>
            <person name="Zhang X."/>
            <person name="Zhang Q."/>
            <person name="Hu W."/>
            <person name="Qin Y."/>
            <person name="Wang K."/>
            <person name="Chen L.Y."/>
            <person name="Shirley N."/>
            <person name="Lin Y.R."/>
            <person name="Liu L.Y."/>
            <person name="Hernandez A.G."/>
            <person name="Wright C.L."/>
            <person name="Bulone V."/>
            <person name="Tuskan G.A."/>
            <person name="Heath K."/>
            <person name="Zee F."/>
            <person name="Moore P.H."/>
            <person name="Sunkar R."/>
            <person name="Leebens-Mack J.H."/>
            <person name="Mockler T."/>
            <person name="Bennetzen J.L."/>
            <person name="Freeling M."/>
            <person name="Sankoff D."/>
            <person name="Paterson A.H."/>
            <person name="Zhu X."/>
            <person name="Yang X."/>
            <person name="Smith J.A."/>
            <person name="Cushman J.C."/>
            <person name="Paull R.E."/>
            <person name="Yu Q."/>
        </authorList>
    </citation>
    <scope>NUCLEOTIDE SEQUENCE [LARGE SCALE GENOMIC DNA]</scope>
    <source>
        <strain evidence="2">cv. F153</strain>
    </source>
</reference>
<organism evidence="2 3">
    <name type="scientific">Ananas comosus</name>
    <name type="common">Pineapple</name>
    <name type="synonym">Ananas ananas</name>
    <dbReference type="NCBI Taxonomy" id="4615"/>
    <lineage>
        <taxon>Eukaryota</taxon>
        <taxon>Viridiplantae</taxon>
        <taxon>Streptophyta</taxon>
        <taxon>Embryophyta</taxon>
        <taxon>Tracheophyta</taxon>
        <taxon>Spermatophyta</taxon>
        <taxon>Magnoliopsida</taxon>
        <taxon>Liliopsida</taxon>
        <taxon>Poales</taxon>
        <taxon>Bromeliaceae</taxon>
        <taxon>Bromelioideae</taxon>
        <taxon>Ananas</taxon>
    </lineage>
</organism>
<gene>
    <name evidence="3" type="primary">LOC109727281</name>
</gene>
<keyword evidence="2" id="KW-1185">Reference proteome</keyword>
<feature type="compositionally biased region" description="Low complexity" evidence="1">
    <location>
        <begin position="69"/>
        <end position="88"/>
    </location>
</feature>
<feature type="region of interest" description="Disordered" evidence="1">
    <location>
        <begin position="46"/>
        <end position="88"/>
    </location>
</feature>
<evidence type="ECO:0000313" key="2">
    <source>
        <dbReference type="Proteomes" id="UP000515123"/>
    </source>
</evidence>
<name>A0A6P5GYQ3_ANACO</name>
<dbReference type="RefSeq" id="XP_020112932.1">
    <property type="nucleotide sequence ID" value="XM_020257343.1"/>
</dbReference>
<dbReference type="AlphaFoldDB" id="A0A6P5GYQ3"/>
<feature type="region of interest" description="Disordered" evidence="1">
    <location>
        <begin position="1"/>
        <end position="23"/>
    </location>
</feature>